<evidence type="ECO:0000313" key="1">
    <source>
        <dbReference type="EMBL" id="VDM84341.1"/>
    </source>
</evidence>
<reference evidence="1 2" key="1">
    <citation type="submission" date="2018-11" db="EMBL/GenBank/DDBJ databases">
        <authorList>
            <consortium name="Pathogen Informatics"/>
        </authorList>
    </citation>
    <scope>NUCLEOTIDE SEQUENCE [LARGE SCALE GENOMIC DNA]</scope>
</reference>
<accession>A0A3P7JF99</accession>
<evidence type="ECO:0000313" key="2">
    <source>
        <dbReference type="Proteomes" id="UP000270094"/>
    </source>
</evidence>
<sequence length="46" mass="5061">MSAVHIEVVWIPKLLTCLRSLTISSTSSHQEVVLVAMNGLQLIRVS</sequence>
<organism evidence="1 2">
    <name type="scientific">Strongylus vulgaris</name>
    <name type="common">Blood worm</name>
    <dbReference type="NCBI Taxonomy" id="40348"/>
    <lineage>
        <taxon>Eukaryota</taxon>
        <taxon>Metazoa</taxon>
        <taxon>Ecdysozoa</taxon>
        <taxon>Nematoda</taxon>
        <taxon>Chromadorea</taxon>
        <taxon>Rhabditida</taxon>
        <taxon>Rhabditina</taxon>
        <taxon>Rhabditomorpha</taxon>
        <taxon>Strongyloidea</taxon>
        <taxon>Strongylidae</taxon>
        <taxon>Strongylus</taxon>
    </lineage>
</organism>
<dbReference type="Proteomes" id="UP000270094">
    <property type="component" value="Unassembled WGS sequence"/>
</dbReference>
<proteinExistence type="predicted"/>
<dbReference type="AlphaFoldDB" id="A0A3P7JF99"/>
<keyword evidence="2" id="KW-1185">Reference proteome</keyword>
<protein>
    <submittedName>
        <fullName evidence="1">Uncharacterized protein</fullName>
    </submittedName>
</protein>
<dbReference type="EMBL" id="UYYB01129410">
    <property type="protein sequence ID" value="VDM84341.1"/>
    <property type="molecule type" value="Genomic_DNA"/>
</dbReference>
<gene>
    <name evidence="1" type="ORF">SVUK_LOCUS19339</name>
</gene>
<name>A0A3P7JF99_STRVU</name>